<organism evidence="3 4">
    <name type="scientific">Polaribacter vadi</name>
    <dbReference type="NCBI Taxonomy" id="1774273"/>
    <lineage>
        <taxon>Bacteria</taxon>
        <taxon>Pseudomonadati</taxon>
        <taxon>Bacteroidota</taxon>
        <taxon>Flavobacteriia</taxon>
        <taxon>Flavobacteriales</taxon>
        <taxon>Flavobacteriaceae</taxon>
    </lineage>
</organism>
<dbReference type="InterPro" id="IPR003709">
    <property type="entry name" value="VanY-like_core_dom"/>
</dbReference>
<dbReference type="Proteomes" id="UP000092584">
    <property type="component" value="Unassembled WGS sequence"/>
</dbReference>
<feature type="chain" id="PRO_5008615510" description="D-alanyl-D-alanine carboxypeptidase-like core domain-containing protein" evidence="1">
    <location>
        <begin position="20"/>
        <end position="258"/>
    </location>
</feature>
<feature type="signal peptide" evidence="1">
    <location>
        <begin position="1"/>
        <end position="19"/>
    </location>
</feature>
<accession>A0A1B8TRD6</accession>
<evidence type="ECO:0000259" key="2">
    <source>
        <dbReference type="Pfam" id="PF02557"/>
    </source>
</evidence>
<dbReference type="PANTHER" id="PTHR34385">
    <property type="entry name" value="D-ALANYL-D-ALANINE CARBOXYPEPTIDASE"/>
    <property type="match status" value="1"/>
</dbReference>
<dbReference type="CDD" id="cd14847">
    <property type="entry name" value="DD-carboxypeptidase_like"/>
    <property type="match status" value="1"/>
</dbReference>
<dbReference type="SUPFAM" id="SSF55166">
    <property type="entry name" value="Hedgehog/DD-peptidase"/>
    <property type="match status" value="1"/>
</dbReference>
<dbReference type="GO" id="GO:0008233">
    <property type="term" value="F:peptidase activity"/>
    <property type="evidence" value="ECO:0007669"/>
    <property type="project" value="InterPro"/>
</dbReference>
<keyword evidence="1" id="KW-0732">Signal</keyword>
<dbReference type="STRING" id="1774273.LPB03_15655"/>
<protein>
    <recommendedName>
        <fullName evidence="2">D-alanyl-D-alanine carboxypeptidase-like core domain-containing protein</fullName>
    </recommendedName>
</protein>
<dbReference type="InterPro" id="IPR009045">
    <property type="entry name" value="Zn_M74/Hedgehog-like"/>
</dbReference>
<dbReference type="Pfam" id="PF02557">
    <property type="entry name" value="VanY"/>
    <property type="match status" value="1"/>
</dbReference>
<sequence>MFKLSIKFTFLLFFFGCLANCKKQQKNTEIKEAILIQKKDTIPSFPNYLTKDYVLGKFDYAKNDDFMLVPEGLSNKKIYVRKEVLDAFLQMEIAAKKENIHFTIISGTRNFEHQKRIWNYKWNEKYKNTPTEKRALKILEYSSMPSSSRHHWGTDIDLNNLNNTYFSSGKGLKEYNWLLKNASKFGFYQPYTSKENGRTGYHEEKWHWSYLPLSKIYLNYYNQQITYKDINDFEGAEFAKEIDIIKNYVNGINVELNN</sequence>
<dbReference type="AlphaFoldDB" id="A0A1B8TRD6"/>
<dbReference type="EMBL" id="LSFM01000025">
    <property type="protein sequence ID" value="OBY62170.1"/>
    <property type="molecule type" value="Genomic_DNA"/>
</dbReference>
<dbReference type="Gene3D" id="3.30.1380.10">
    <property type="match status" value="1"/>
</dbReference>
<dbReference type="OrthoDB" id="9792074at2"/>
<evidence type="ECO:0000313" key="3">
    <source>
        <dbReference type="EMBL" id="OBY62170.1"/>
    </source>
</evidence>
<dbReference type="PANTHER" id="PTHR34385:SF1">
    <property type="entry name" value="PEPTIDOGLYCAN L-ALANYL-D-GLUTAMATE ENDOPEPTIDASE CWLK"/>
    <property type="match status" value="1"/>
</dbReference>
<proteinExistence type="predicted"/>
<keyword evidence="4" id="KW-1185">Reference proteome</keyword>
<dbReference type="InterPro" id="IPR052179">
    <property type="entry name" value="DD-CPase-like"/>
</dbReference>
<dbReference type="KEGG" id="pob:LPB03_15655"/>
<gene>
    <name evidence="3" type="ORF">LPB3_13650</name>
</gene>
<evidence type="ECO:0000313" key="4">
    <source>
        <dbReference type="Proteomes" id="UP000092584"/>
    </source>
</evidence>
<comment type="caution">
    <text evidence="3">The sequence shown here is derived from an EMBL/GenBank/DDBJ whole genome shotgun (WGS) entry which is preliminary data.</text>
</comment>
<name>A0A1B8TRD6_9FLAO</name>
<reference evidence="4" key="1">
    <citation type="submission" date="2016-02" db="EMBL/GenBank/DDBJ databases">
        <authorList>
            <person name="Shin S.-K."/>
            <person name="Yi H."/>
            <person name="Kim E."/>
        </authorList>
    </citation>
    <scope>NUCLEOTIDE SEQUENCE [LARGE SCALE GENOMIC DNA]</scope>
    <source>
        <strain evidence="4">LPB0003</strain>
    </source>
</reference>
<dbReference type="GO" id="GO:0006508">
    <property type="term" value="P:proteolysis"/>
    <property type="evidence" value="ECO:0007669"/>
    <property type="project" value="InterPro"/>
</dbReference>
<evidence type="ECO:0000256" key="1">
    <source>
        <dbReference type="SAM" id="SignalP"/>
    </source>
</evidence>
<feature type="domain" description="D-alanyl-D-alanine carboxypeptidase-like core" evidence="2">
    <location>
        <begin position="78"/>
        <end position="212"/>
    </location>
</feature>